<keyword evidence="2" id="KW-1185">Reference proteome</keyword>
<accession>A0A310SNE9</accession>
<reference evidence="1 2" key="1">
    <citation type="submission" date="2015-07" db="EMBL/GenBank/DDBJ databases">
        <title>The genome of Eufriesea mexicana.</title>
        <authorList>
            <person name="Pan H."/>
            <person name="Kapheim K."/>
        </authorList>
    </citation>
    <scope>NUCLEOTIDE SEQUENCE [LARGE SCALE GENOMIC DNA]</scope>
    <source>
        <strain evidence="1">0111107269</strain>
        <tissue evidence="1">Whole body</tissue>
    </source>
</reference>
<protein>
    <submittedName>
        <fullName evidence="1">Uncharacterized protein</fullName>
    </submittedName>
</protein>
<evidence type="ECO:0000313" key="2">
    <source>
        <dbReference type="Proteomes" id="UP000250275"/>
    </source>
</evidence>
<dbReference type="Proteomes" id="UP000250275">
    <property type="component" value="Unassembled WGS sequence"/>
</dbReference>
<sequence length="52" mass="5788">MVRIKNGTDNKRPQAYIVIRDSAATIMRSGTILLTCNKLTVTFSHTHKGLKS</sequence>
<dbReference type="AlphaFoldDB" id="A0A310SNE9"/>
<proteinExistence type="predicted"/>
<name>A0A310SNE9_9HYME</name>
<gene>
    <name evidence="1" type="ORF">WN48_07472</name>
</gene>
<evidence type="ECO:0000313" key="1">
    <source>
        <dbReference type="EMBL" id="OAD62805.1"/>
    </source>
</evidence>
<dbReference type="EMBL" id="KQ759804">
    <property type="protein sequence ID" value="OAD62805.1"/>
    <property type="molecule type" value="Genomic_DNA"/>
</dbReference>
<organism evidence="1 2">
    <name type="scientific">Eufriesea mexicana</name>
    <dbReference type="NCBI Taxonomy" id="516756"/>
    <lineage>
        <taxon>Eukaryota</taxon>
        <taxon>Metazoa</taxon>
        <taxon>Ecdysozoa</taxon>
        <taxon>Arthropoda</taxon>
        <taxon>Hexapoda</taxon>
        <taxon>Insecta</taxon>
        <taxon>Pterygota</taxon>
        <taxon>Neoptera</taxon>
        <taxon>Endopterygota</taxon>
        <taxon>Hymenoptera</taxon>
        <taxon>Apocrita</taxon>
        <taxon>Aculeata</taxon>
        <taxon>Apoidea</taxon>
        <taxon>Anthophila</taxon>
        <taxon>Apidae</taxon>
        <taxon>Eufriesea</taxon>
    </lineage>
</organism>